<organism evidence="1 2">
    <name type="scientific">Phaeosphaeria nodorum (strain SN15 / ATCC MYA-4574 / FGSC 10173)</name>
    <name type="common">Glume blotch fungus</name>
    <name type="synonym">Parastagonospora nodorum</name>
    <dbReference type="NCBI Taxonomy" id="321614"/>
    <lineage>
        <taxon>Eukaryota</taxon>
        <taxon>Fungi</taxon>
        <taxon>Dikarya</taxon>
        <taxon>Ascomycota</taxon>
        <taxon>Pezizomycotina</taxon>
        <taxon>Dothideomycetes</taxon>
        <taxon>Pleosporomycetidae</taxon>
        <taxon>Pleosporales</taxon>
        <taxon>Pleosporineae</taxon>
        <taxon>Phaeosphaeriaceae</taxon>
        <taxon>Parastagonospora</taxon>
    </lineage>
</organism>
<dbReference type="Proteomes" id="UP000663193">
    <property type="component" value="Chromosome 2"/>
</dbReference>
<dbReference type="VEuPathDB" id="FungiDB:JI435_401640"/>
<name>A0A7U2ERJ3_PHANO</name>
<proteinExistence type="predicted"/>
<evidence type="ECO:0000313" key="2">
    <source>
        <dbReference type="Proteomes" id="UP000663193"/>
    </source>
</evidence>
<dbReference type="AlphaFoldDB" id="A0A7U2ERJ3"/>
<dbReference type="EMBL" id="CP069024">
    <property type="protein sequence ID" value="QRC91763.1"/>
    <property type="molecule type" value="Genomic_DNA"/>
</dbReference>
<accession>A0A7U2ERJ3</accession>
<sequence>MTFSAACKPGHYLSVHCFSQHVNIFQTFPPLHSAALPRTHLPRDVTRPLQPYLAPELLIGLSFRVGQLSEELDPRQNRHLCHHLTSRAFTLYAWKKLQYHLKNIHQASGDPKTLRLHHSELTAWKTTEAAQRIHRLRTQETQPAGHASSLT</sequence>
<evidence type="ECO:0000313" key="1">
    <source>
        <dbReference type="EMBL" id="QRC91763.1"/>
    </source>
</evidence>
<reference evidence="2" key="1">
    <citation type="journal article" date="2021" name="BMC Genomics">
        <title>Chromosome-level genome assembly and manually-curated proteome of model necrotroph Parastagonospora nodorum Sn15 reveals a genome-wide trove of candidate effector homologs, and redundancy of virulence-related functions within an accessory chromosome.</title>
        <authorList>
            <person name="Bertazzoni S."/>
            <person name="Jones D.A.B."/>
            <person name="Phan H.T."/>
            <person name="Tan K.-C."/>
            <person name="Hane J.K."/>
        </authorList>
    </citation>
    <scope>NUCLEOTIDE SEQUENCE [LARGE SCALE GENOMIC DNA]</scope>
    <source>
        <strain evidence="2">SN15 / ATCC MYA-4574 / FGSC 10173)</strain>
    </source>
</reference>
<keyword evidence="2" id="KW-1185">Reference proteome</keyword>
<protein>
    <submittedName>
        <fullName evidence="1">Uncharacterized protein</fullName>
    </submittedName>
</protein>
<gene>
    <name evidence="1" type="ORF">JI435_401640</name>
</gene>